<name>A0ABZ0I5U0_9GAMM</name>
<keyword evidence="1" id="KW-0812">Transmembrane</keyword>
<evidence type="ECO:0000259" key="2">
    <source>
        <dbReference type="Pfam" id="PF01757"/>
    </source>
</evidence>
<reference evidence="3 4" key="1">
    <citation type="submission" date="2023-10" db="EMBL/GenBank/DDBJ databases">
        <title>Two novel species belonging to the OM43/NOR5 clade.</title>
        <authorList>
            <person name="Park M."/>
        </authorList>
    </citation>
    <scope>NUCLEOTIDE SEQUENCE [LARGE SCALE GENOMIC DNA]</scope>
    <source>
        <strain evidence="3 4">IMCC43200</strain>
    </source>
</reference>
<feature type="transmembrane region" description="Helical" evidence="1">
    <location>
        <begin position="60"/>
        <end position="82"/>
    </location>
</feature>
<dbReference type="RefSeq" id="WP_407348085.1">
    <property type="nucleotide sequence ID" value="NZ_CP136864.1"/>
</dbReference>
<dbReference type="GO" id="GO:0016746">
    <property type="term" value="F:acyltransferase activity"/>
    <property type="evidence" value="ECO:0007669"/>
    <property type="project" value="UniProtKB-KW"/>
</dbReference>
<dbReference type="InterPro" id="IPR050879">
    <property type="entry name" value="Acyltransferase_3"/>
</dbReference>
<dbReference type="EMBL" id="CP136864">
    <property type="protein sequence ID" value="WOJ93436.1"/>
    <property type="molecule type" value="Genomic_DNA"/>
</dbReference>
<feature type="transmembrane region" description="Helical" evidence="1">
    <location>
        <begin position="189"/>
        <end position="206"/>
    </location>
</feature>
<evidence type="ECO:0000313" key="3">
    <source>
        <dbReference type="EMBL" id="WOJ93436.1"/>
    </source>
</evidence>
<gene>
    <name evidence="3" type="ORF">R0135_16870</name>
</gene>
<dbReference type="Proteomes" id="UP001626537">
    <property type="component" value="Chromosome"/>
</dbReference>
<proteinExistence type="predicted"/>
<dbReference type="PANTHER" id="PTHR23028">
    <property type="entry name" value="ACETYLTRANSFERASE"/>
    <property type="match status" value="1"/>
</dbReference>
<feature type="transmembrane region" description="Helical" evidence="1">
    <location>
        <begin position="240"/>
        <end position="256"/>
    </location>
</feature>
<feature type="domain" description="Acyltransferase 3" evidence="2">
    <location>
        <begin position="23"/>
        <end position="332"/>
    </location>
</feature>
<feature type="transmembrane region" description="Helical" evidence="1">
    <location>
        <begin position="28"/>
        <end position="48"/>
    </location>
</feature>
<dbReference type="EC" id="2.3.-.-" evidence="3"/>
<feature type="transmembrane region" description="Helical" evidence="1">
    <location>
        <begin position="163"/>
        <end position="183"/>
    </location>
</feature>
<evidence type="ECO:0000313" key="4">
    <source>
        <dbReference type="Proteomes" id="UP001626537"/>
    </source>
</evidence>
<keyword evidence="3" id="KW-0012">Acyltransferase</keyword>
<feature type="transmembrane region" description="Helical" evidence="1">
    <location>
        <begin position="263"/>
        <end position="282"/>
    </location>
</feature>
<dbReference type="PANTHER" id="PTHR23028:SF53">
    <property type="entry name" value="ACYL_TRANSF_3 DOMAIN-CONTAINING PROTEIN"/>
    <property type="match status" value="1"/>
</dbReference>
<protein>
    <submittedName>
        <fullName evidence="3">Acyltransferase</fullName>
        <ecNumber evidence="3">2.3.-.-</ecNumber>
    </submittedName>
</protein>
<organism evidence="3 4">
    <name type="scientific">Congregibacter variabilis</name>
    <dbReference type="NCBI Taxonomy" id="3081200"/>
    <lineage>
        <taxon>Bacteria</taxon>
        <taxon>Pseudomonadati</taxon>
        <taxon>Pseudomonadota</taxon>
        <taxon>Gammaproteobacteria</taxon>
        <taxon>Cellvibrionales</taxon>
        <taxon>Halieaceae</taxon>
        <taxon>Congregibacter</taxon>
    </lineage>
</organism>
<dbReference type="Pfam" id="PF01757">
    <property type="entry name" value="Acyl_transf_3"/>
    <property type="match status" value="1"/>
</dbReference>
<feature type="transmembrane region" description="Helical" evidence="1">
    <location>
        <begin position="317"/>
        <end position="338"/>
    </location>
</feature>
<keyword evidence="4" id="KW-1185">Reference proteome</keyword>
<keyword evidence="1" id="KW-1133">Transmembrane helix</keyword>
<accession>A0ABZ0I5U0</accession>
<evidence type="ECO:0000256" key="1">
    <source>
        <dbReference type="SAM" id="Phobius"/>
    </source>
</evidence>
<feature type="transmembrane region" description="Helical" evidence="1">
    <location>
        <begin position="94"/>
        <end position="113"/>
    </location>
</feature>
<dbReference type="InterPro" id="IPR002656">
    <property type="entry name" value="Acyl_transf_3_dom"/>
</dbReference>
<keyword evidence="1" id="KW-0472">Membrane</keyword>
<sequence>MRATVSDGASMLGDYDGSRRNNFTALRILFAWSVLFGHSFPITGYGNLNPLSEFFEKSTWLGEIAVSGFFAISGYLVAASFVRRGLVDYCISRILRIYPALIVCVLLSVVLLGSTLTTLEQSAYFAHPRTWNYLWNTTALFPMSFDLPGVFAGLPRSGVNGSLWTLPVEVSCYILLMVAGAMGLLRWRALANLAGAALLLFSINYFTDVPLVGRIERWAEPCVYFLLGVGVYLNRDAIPLSLPLAIAAGCLAYAALGEPWFPYVFPPAFIYLIFFIAYRSAYLDIDRWLGDPSYGIYIYAWPVQQTLVQFFPGEGPYFNTAIATVVVGTLALLSWHLLEKPALGLKRRWLHAVSEK</sequence>
<keyword evidence="3" id="KW-0808">Transferase</keyword>